<dbReference type="Proteomes" id="UP000501459">
    <property type="component" value="Segment"/>
</dbReference>
<accession>A0A6M3SWN8</accession>
<evidence type="ECO:0000313" key="2">
    <source>
        <dbReference type="Proteomes" id="UP000501459"/>
    </source>
</evidence>
<dbReference type="Gene3D" id="3.30.160.250">
    <property type="match status" value="1"/>
</dbReference>
<name>A0A6M3SWN8_9CAUD</name>
<dbReference type="SUPFAM" id="SSF143100">
    <property type="entry name" value="TTHA1013/TTHA0281-like"/>
    <property type="match status" value="1"/>
</dbReference>
<dbReference type="InterPro" id="IPR035069">
    <property type="entry name" value="TTHA1013/TTHA0281-like"/>
</dbReference>
<dbReference type="KEGG" id="vg:60324959"/>
<gene>
    <name evidence="1" type="primary">95</name>
    <name evidence="1" type="ORF">SEA_MARKPHEW_95</name>
</gene>
<evidence type="ECO:0000313" key="1">
    <source>
        <dbReference type="EMBL" id="QJD50395.1"/>
    </source>
</evidence>
<keyword evidence="2" id="KW-1185">Reference proteome</keyword>
<dbReference type="EMBL" id="MT310859">
    <property type="protein sequence ID" value="QJD50395.1"/>
    <property type="molecule type" value="Genomic_DNA"/>
</dbReference>
<organism evidence="1 2">
    <name type="scientific">Mycobacterium phage MarkPhew</name>
    <dbReference type="NCBI Taxonomy" id="2725625"/>
    <lineage>
        <taxon>Viruses</taxon>
        <taxon>Duplodnaviria</taxon>
        <taxon>Heunggongvirae</taxon>
        <taxon>Uroviricota</taxon>
        <taxon>Caudoviricetes</taxon>
        <taxon>Weiservirinae</taxon>
        <taxon>Anayavirus</taxon>
        <taxon>Anayavirus markphew</taxon>
    </lineage>
</organism>
<protein>
    <submittedName>
        <fullName evidence="1">HicB-like antitoxin</fullName>
    </submittedName>
</protein>
<reference evidence="2" key="1">
    <citation type="submission" date="2020-04" db="EMBL/GenBank/DDBJ databases">
        <authorList>
            <person name="Beauchamp P."/>
            <person name="Lattanzi R."/>
            <person name="Bidaburu M."/>
            <person name="Columbini C."/>
            <person name="Evard R."/>
            <person name="Fitzgerald S."/>
            <person name="Lopez A.J."/>
            <person name="Braley A."/>
            <person name="Ettinger A.-S.H."/>
            <person name="Anders K.R."/>
            <person name="Garlena R.A."/>
            <person name="Russell D.A."/>
            <person name="Pope W.H."/>
            <person name="Jacobs-Sera D."/>
            <person name="Hatfull G.F."/>
        </authorList>
    </citation>
    <scope>NUCLEOTIDE SEQUENCE [LARGE SCALE GENOMIC DNA]</scope>
</reference>
<proteinExistence type="predicted"/>
<dbReference type="GeneID" id="60324959"/>
<sequence length="75" mass="8743">MAIWRPCGRYADTMTKYSVIVSRGERYWLLHVPKIDQWTQARTDDEIVPMARDLIATYLDVPLAEVEVEVFMPGK</sequence>
<dbReference type="RefSeq" id="YP_009953486.1">
    <property type="nucleotide sequence ID" value="NC_051622.1"/>
</dbReference>